<dbReference type="GO" id="GO:0004252">
    <property type="term" value="F:serine-type endopeptidase activity"/>
    <property type="evidence" value="ECO:0007669"/>
    <property type="project" value="UniProtKB-UniRule"/>
</dbReference>
<dbReference type="InterPro" id="IPR050131">
    <property type="entry name" value="Peptidase_S8_subtilisin-like"/>
</dbReference>
<dbReference type="InterPro" id="IPR015500">
    <property type="entry name" value="Peptidase_S8_subtilisin-rel"/>
</dbReference>
<evidence type="ECO:0000256" key="8">
    <source>
        <dbReference type="SAM" id="SignalP"/>
    </source>
</evidence>
<feature type="active site" description="Charge relay system" evidence="6">
    <location>
        <position position="175"/>
    </location>
</feature>
<feature type="domain" description="Secretion system C-terminal sorting" evidence="10">
    <location>
        <begin position="462"/>
        <end position="532"/>
    </location>
</feature>
<dbReference type="NCBIfam" id="TIGR04183">
    <property type="entry name" value="Por_Secre_tail"/>
    <property type="match status" value="1"/>
</dbReference>
<dbReference type="InterPro" id="IPR026444">
    <property type="entry name" value="Secre_tail"/>
</dbReference>
<dbReference type="PROSITE" id="PS00138">
    <property type="entry name" value="SUBTILASE_SER"/>
    <property type="match status" value="1"/>
</dbReference>
<organism evidence="11 12">
    <name type="scientific">Psychroserpens burtonensis</name>
    <dbReference type="NCBI Taxonomy" id="49278"/>
    <lineage>
        <taxon>Bacteria</taxon>
        <taxon>Pseudomonadati</taxon>
        <taxon>Bacteroidota</taxon>
        <taxon>Flavobacteriia</taxon>
        <taxon>Flavobacteriales</taxon>
        <taxon>Flavobacteriaceae</taxon>
        <taxon>Psychroserpens</taxon>
    </lineage>
</organism>
<dbReference type="Pfam" id="PF18962">
    <property type="entry name" value="Por_Secre_tail"/>
    <property type="match status" value="1"/>
</dbReference>
<proteinExistence type="inferred from homology"/>
<keyword evidence="3 8" id="KW-0732">Signal</keyword>
<evidence type="ECO:0000256" key="7">
    <source>
        <dbReference type="RuleBase" id="RU003355"/>
    </source>
</evidence>
<dbReference type="PRINTS" id="PR00723">
    <property type="entry name" value="SUBTILISIN"/>
</dbReference>
<keyword evidence="12" id="KW-1185">Reference proteome</keyword>
<dbReference type="InterPro" id="IPR000209">
    <property type="entry name" value="Peptidase_S8/S53_dom"/>
</dbReference>
<dbReference type="InterPro" id="IPR023827">
    <property type="entry name" value="Peptidase_S8_Asp-AS"/>
</dbReference>
<feature type="domain" description="Peptidase S8/S53" evidence="9">
    <location>
        <begin position="166"/>
        <end position="438"/>
    </location>
</feature>
<keyword evidence="4 6" id="KW-0378">Hydrolase</keyword>
<protein>
    <submittedName>
        <fullName evidence="11">S8 family serine peptidase</fullName>
    </submittedName>
</protein>
<evidence type="ECO:0000256" key="6">
    <source>
        <dbReference type="PROSITE-ProRule" id="PRU01240"/>
    </source>
</evidence>
<comment type="caution">
    <text evidence="11">The sequence shown here is derived from an EMBL/GenBank/DDBJ whole genome shotgun (WGS) entry which is preliminary data.</text>
</comment>
<name>A0A5C7B347_9FLAO</name>
<evidence type="ECO:0000256" key="3">
    <source>
        <dbReference type="ARBA" id="ARBA00022729"/>
    </source>
</evidence>
<evidence type="ECO:0000256" key="1">
    <source>
        <dbReference type="ARBA" id="ARBA00011073"/>
    </source>
</evidence>
<evidence type="ECO:0000259" key="9">
    <source>
        <dbReference type="Pfam" id="PF00082"/>
    </source>
</evidence>
<dbReference type="EMBL" id="VOSB01000036">
    <property type="protein sequence ID" value="TXE15376.1"/>
    <property type="molecule type" value="Genomic_DNA"/>
</dbReference>
<dbReference type="PANTHER" id="PTHR43806:SF67">
    <property type="entry name" value="EGF-LIKE DOMAIN-CONTAINING PROTEIN"/>
    <property type="match status" value="1"/>
</dbReference>
<dbReference type="AlphaFoldDB" id="A0A5C7B347"/>
<dbReference type="OrthoDB" id="1407599at2"/>
<dbReference type="InterPro" id="IPR023828">
    <property type="entry name" value="Peptidase_S8_Ser-AS"/>
</dbReference>
<dbReference type="PROSITE" id="PS51892">
    <property type="entry name" value="SUBTILASE"/>
    <property type="match status" value="1"/>
</dbReference>
<gene>
    <name evidence="11" type="ORF">ES692_16915</name>
</gene>
<reference evidence="11 12" key="1">
    <citation type="submission" date="2019-08" db="EMBL/GenBank/DDBJ databases">
        <title>Genome of Psychroserpens burtonensis ACAM 167.</title>
        <authorList>
            <person name="Bowman J.P."/>
        </authorList>
    </citation>
    <scope>NUCLEOTIDE SEQUENCE [LARGE SCALE GENOMIC DNA]</scope>
    <source>
        <strain evidence="11 12">ACAM 167</strain>
    </source>
</reference>
<keyword evidence="5 6" id="KW-0720">Serine protease</keyword>
<dbReference type="Proteomes" id="UP000321938">
    <property type="component" value="Unassembled WGS sequence"/>
</dbReference>
<dbReference type="PIRSF" id="PIRSF037903">
    <property type="entry name" value="Subtilisin_rel_GFO_2223"/>
    <property type="match status" value="1"/>
</dbReference>
<feature type="signal peptide" evidence="8">
    <location>
        <begin position="1"/>
        <end position="18"/>
    </location>
</feature>
<sequence>MKKILLISFVFFQLAAYAQQDAWVYFNQKENVQASIDNPISILTQQSIDRKNLHGIVIDERDVPVNEGYITMIKAPETGVIVFAKSKWFNSVYVRGSEEDINALVDSFDFVAAVDFADASLNMLRVDVSEDKFLIENTEVSFNYGDTQNQVEMINANALHLQDYTGEGIIVAVLDSGFPNVDTLGAFQRLRDNGDLVGGYDFVRRDDNVHAFTGNDHGTKVLSNMAGFIQDQFVGTAPDASYYLFLTEDVSSETPVEEAYWVEAAERSDSLGVHIINTSLGYKTYQNPNYSHTDADLNGSTTFITRGANIANEKGILVVTSAGNSGSSGVGAPADATGVLTIAAVDADENYATFSSQGSAFQATQKPDVAARGVAAFVVDDTNSIVTNNGTSFSSPIMAGGIASLWQAFPQATNEEIKDYVRMSASQFTTPDFFIGYGIPDLQLALDLGLSLQEEALFEFKVYPNPARDILNIQIPSSNEITTLRIFDVLGKSVLEQDITESSRQLDISAMAPGLYMMSFQSGNASKTFKLIKS</sequence>
<evidence type="ECO:0000256" key="4">
    <source>
        <dbReference type="ARBA" id="ARBA00022801"/>
    </source>
</evidence>
<dbReference type="InterPro" id="IPR036852">
    <property type="entry name" value="Peptidase_S8/S53_dom_sf"/>
</dbReference>
<feature type="active site" description="Charge relay system" evidence="6">
    <location>
        <position position="217"/>
    </location>
</feature>
<dbReference type="Gene3D" id="3.40.50.200">
    <property type="entry name" value="Peptidase S8/S53 domain"/>
    <property type="match status" value="1"/>
</dbReference>
<dbReference type="SUPFAM" id="SSF52743">
    <property type="entry name" value="Subtilisin-like"/>
    <property type="match status" value="1"/>
</dbReference>
<feature type="chain" id="PRO_5022663348" evidence="8">
    <location>
        <begin position="19"/>
        <end position="534"/>
    </location>
</feature>
<dbReference type="Pfam" id="PF00082">
    <property type="entry name" value="Peptidase_S8"/>
    <property type="match status" value="1"/>
</dbReference>
<keyword evidence="2 6" id="KW-0645">Protease</keyword>
<evidence type="ECO:0000313" key="12">
    <source>
        <dbReference type="Proteomes" id="UP000321938"/>
    </source>
</evidence>
<evidence type="ECO:0000256" key="2">
    <source>
        <dbReference type="ARBA" id="ARBA00022670"/>
    </source>
</evidence>
<accession>A0A5C7B347</accession>
<dbReference type="RefSeq" id="WP_028873094.1">
    <property type="nucleotide sequence ID" value="NZ_VOSB01000036.1"/>
</dbReference>
<evidence type="ECO:0000256" key="5">
    <source>
        <dbReference type="ARBA" id="ARBA00022825"/>
    </source>
</evidence>
<dbReference type="GO" id="GO:0006508">
    <property type="term" value="P:proteolysis"/>
    <property type="evidence" value="ECO:0007669"/>
    <property type="project" value="UniProtKB-KW"/>
</dbReference>
<dbReference type="InterPro" id="IPR017317">
    <property type="entry name" value="Pept_S8_subtilisin_bacteroid-2"/>
</dbReference>
<evidence type="ECO:0000259" key="10">
    <source>
        <dbReference type="Pfam" id="PF18962"/>
    </source>
</evidence>
<dbReference type="STRING" id="1123037.GCA_000425305_03439"/>
<dbReference type="CDD" id="cd07493">
    <property type="entry name" value="Peptidases_S8_9"/>
    <property type="match status" value="1"/>
</dbReference>
<dbReference type="PROSITE" id="PS00136">
    <property type="entry name" value="SUBTILASE_ASP"/>
    <property type="match status" value="1"/>
</dbReference>
<comment type="similarity">
    <text evidence="1 6 7">Belongs to the peptidase S8 family.</text>
</comment>
<feature type="active site" description="Charge relay system" evidence="6">
    <location>
        <position position="392"/>
    </location>
</feature>
<evidence type="ECO:0000313" key="11">
    <source>
        <dbReference type="EMBL" id="TXE15376.1"/>
    </source>
</evidence>
<dbReference type="PANTHER" id="PTHR43806">
    <property type="entry name" value="PEPTIDASE S8"/>
    <property type="match status" value="1"/>
</dbReference>